<evidence type="ECO:0000313" key="5">
    <source>
        <dbReference type="EMBL" id="KAF6481646.1"/>
    </source>
</evidence>
<evidence type="ECO:0000256" key="2">
    <source>
        <dbReference type="ARBA" id="ARBA00024195"/>
    </source>
</evidence>
<comment type="similarity">
    <text evidence="2">Belongs to the peptidase S1 family. CLIP subfamily.</text>
</comment>
<evidence type="ECO:0000256" key="1">
    <source>
        <dbReference type="ARBA" id="ARBA00023157"/>
    </source>
</evidence>
<evidence type="ECO:0000256" key="3">
    <source>
        <dbReference type="SAM" id="SignalP"/>
    </source>
</evidence>
<dbReference type="Proteomes" id="UP000550707">
    <property type="component" value="Unassembled WGS sequence"/>
</dbReference>
<dbReference type="PRINTS" id="PR00722">
    <property type="entry name" value="CHYMOTRYPSIN"/>
</dbReference>
<dbReference type="AlphaFoldDB" id="A0A7J8IAG8"/>
<dbReference type="SMART" id="SM00020">
    <property type="entry name" value="Tryp_SPc"/>
    <property type="match status" value="1"/>
</dbReference>
<dbReference type="InParanoid" id="A0A7J8IAG8"/>
<comment type="caution">
    <text evidence="5">The sequence shown here is derived from an EMBL/GenBank/DDBJ whole genome shotgun (WGS) entry which is preliminary data.</text>
</comment>
<gene>
    <name evidence="5" type="ORF">HJG59_014917</name>
</gene>
<keyword evidence="1" id="KW-1015">Disulfide bond</keyword>
<dbReference type="PANTHER" id="PTHR24253">
    <property type="entry name" value="TRANSMEMBRANE PROTEASE SERINE"/>
    <property type="match status" value="1"/>
</dbReference>
<dbReference type="Gene3D" id="2.40.10.10">
    <property type="entry name" value="Trypsin-like serine proteases"/>
    <property type="match status" value="1"/>
</dbReference>
<dbReference type="FunFam" id="2.40.10.10:FF:000002">
    <property type="entry name" value="Transmembrane protease serine"/>
    <property type="match status" value="1"/>
</dbReference>
<evidence type="ECO:0000259" key="4">
    <source>
        <dbReference type="PROSITE" id="PS50240"/>
    </source>
</evidence>
<organism evidence="5 6">
    <name type="scientific">Molossus molossus</name>
    <name type="common">Pallas' mastiff bat</name>
    <name type="synonym">Vespertilio molossus</name>
    <dbReference type="NCBI Taxonomy" id="27622"/>
    <lineage>
        <taxon>Eukaryota</taxon>
        <taxon>Metazoa</taxon>
        <taxon>Chordata</taxon>
        <taxon>Craniata</taxon>
        <taxon>Vertebrata</taxon>
        <taxon>Euteleostomi</taxon>
        <taxon>Mammalia</taxon>
        <taxon>Eutheria</taxon>
        <taxon>Laurasiatheria</taxon>
        <taxon>Chiroptera</taxon>
        <taxon>Yangochiroptera</taxon>
        <taxon>Molossidae</taxon>
        <taxon>Molossus</taxon>
    </lineage>
</organism>
<accession>A0A7J8IAG8</accession>
<dbReference type="CDD" id="cd00190">
    <property type="entry name" value="Tryp_SPc"/>
    <property type="match status" value="1"/>
</dbReference>
<protein>
    <recommendedName>
        <fullName evidence="4">Peptidase S1 domain-containing protein</fullName>
    </recommendedName>
</protein>
<dbReference type="GO" id="GO:0006508">
    <property type="term" value="P:proteolysis"/>
    <property type="evidence" value="ECO:0007669"/>
    <property type="project" value="InterPro"/>
</dbReference>
<dbReference type="InterPro" id="IPR001314">
    <property type="entry name" value="Peptidase_S1A"/>
</dbReference>
<evidence type="ECO:0000313" key="6">
    <source>
        <dbReference type="Proteomes" id="UP000550707"/>
    </source>
</evidence>
<feature type="domain" description="Peptidase S1" evidence="4">
    <location>
        <begin position="46"/>
        <end position="273"/>
    </location>
</feature>
<dbReference type="FunFam" id="2.40.10.10:FF:000068">
    <property type="entry name" value="transmembrane protease serine 2"/>
    <property type="match status" value="1"/>
</dbReference>
<keyword evidence="6" id="KW-1185">Reference proteome</keyword>
<keyword evidence="3" id="KW-0732">Signal</keyword>
<sequence length="308" mass="34642">MAKDRMEDGRAVFLLPVALLLPWAHGSLALTQAKTSFPNNTNVSNISCGEPTNVTEFPWHVDIFHQGRRLCGGSILSEWWVLSASRCFINKTKSALEIIHDDSNSTTKKLIKKKVDKLIIHHDFISWILSHDVALLLLKTPFNFSVATIPICLSEVIDIQRWKNCWVSRMDVTVPVQGLQKELRKVNVTLLEWNMCTQVLPVSAINMVCATNSEETNNCQGDHGGPLVCQKNDKKTWYQVGVASWGEGCGQMDLPGVYTMISEYLTWMESETFLSGRPYPYTPDSGYSLPLSPWALLLLYSVILLLIL</sequence>
<proteinExistence type="inferred from homology"/>
<dbReference type="InterPro" id="IPR001254">
    <property type="entry name" value="Trypsin_dom"/>
</dbReference>
<dbReference type="GO" id="GO:0004252">
    <property type="term" value="F:serine-type endopeptidase activity"/>
    <property type="evidence" value="ECO:0007669"/>
    <property type="project" value="InterPro"/>
</dbReference>
<name>A0A7J8IAG8_MOLMO</name>
<dbReference type="Pfam" id="PF00089">
    <property type="entry name" value="Trypsin"/>
    <property type="match status" value="1"/>
</dbReference>
<dbReference type="SUPFAM" id="SSF50494">
    <property type="entry name" value="Trypsin-like serine proteases"/>
    <property type="match status" value="1"/>
</dbReference>
<dbReference type="InterPro" id="IPR009003">
    <property type="entry name" value="Peptidase_S1_PA"/>
</dbReference>
<dbReference type="EMBL" id="JACASF010000004">
    <property type="protein sequence ID" value="KAF6481646.1"/>
    <property type="molecule type" value="Genomic_DNA"/>
</dbReference>
<feature type="signal peptide" evidence="3">
    <location>
        <begin position="1"/>
        <end position="29"/>
    </location>
</feature>
<feature type="chain" id="PRO_5029558419" description="Peptidase S1 domain-containing protein" evidence="3">
    <location>
        <begin position="30"/>
        <end position="308"/>
    </location>
</feature>
<reference evidence="5 6" key="1">
    <citation type="journal article" date="2020" name="Nature">
        <title>Six reference-quality genomes reveal evolution of bat adaptations.</title>
        <authorList>
            <person name="Jebb D."/>
            <person name="Huang Z."/>
            <person name="Pippel M."/>
            <person name="Hughes G.M."/>
            <person name="Lavrichenko K."/>
            <person name="Devanna P."/>
            <person name="Winkler S."/>
            <person name="Jermiin L.S."/>
            <person name="Skirmuntt E.C."/>
            <person name="Katzourakis A."/>
            <person name="Burkitt-Gray L."/>
            <person name="Ray D.A."/>
            <person name="Sullivan K.A.M."/>
            <person name="Roscito J.G."/>
            <person name="Kirilenko B.M."/>
            <person name="Davalos L.M."/>
            <person name="Corthals A.P."/>
            <person name="Power M.L."/>
            <person name="Jones G."/>
            <person name="Ransome R.D."/>
            <person name="Dechmann D.K.N."/>
            <person name="Locatelli A.G."/>
            <person name="Puechmaille S.J."/>
            <person name="Fedrigo O."/>
            <person name="Jarvis E.D."/>
            <person name="Hiller M."/>
            <person name="Vernes S.C."/>
            <person name="Myers E.W."/>
            <person name="Teeling E.C."/>
        </authorList>
    </citation>
    <scope>NUCLEOTIDE SEQUENCE [LARGE SCALE GENOMIC DNA]</scope>
    <source>
        <strain evidence="5">MMolMol1</strain>
        <tissue evidence="5">Muscle</tissue>
    </source>
</reference>
<dbReference type="PANTHER" id="PTHR24253:SF8">
    <property type="entry name" value="SERINE PROTEASE 52"/>
    <property type="match status" value="1"/>
</dbReference>
<dbReference type="InterPro" id="IPR043504">
    <property type="entry name" value="Peptidase_S1_PA_chymotrypsin"/>
</dbReference>
<dbReference type="PROSITE" id="PS50240">
    <property type="entry name" value="TRYPSIN_DOM"/>
    <property type="match status" value="1"/>
</dbReference>